<keyword evidence="6" id="KW-0732">Signal</keyword>
<evidence type="ECO:0000313" key="8">
    <source>
        <dbReference type="EMBL" id="KAG9320152.1"/>
    </source>
</evidence>
<evidence type="ECO:0000256" key="2">
    <source>
        <dbReference type="ARBA" id="ARBA00005466"/>
    </source>
</evidence>
<dbReference type="InterPro" id="IPR006093">
    <property type="entry name" value="Oxy_OxRdtase_FAD_BS"/>
</dbReference>
<comment type="similarity">
    <text evidence="2">Belongs to the oxygen-dependent FAD-linked oxidoreductase family.</text>
</comment>
<dbReference type="PANTHER" id="PTHR42973:SF39">
    <property type="entry name" value="FAD-BINDING PCMH-TYPE DOMAIN-CONTAINING PROTEIN"/>
    <property type="match status" value="1"/>
</dbReference>
<gene>
    <name evidence="8" type="ORF">KVV02_002869</name>
</gene>
<reference evidence="8" key="1">
    <citation type="submission" date="2021-07" db="EMBL/GenBank/DDBJ databases">
        <title>Draft genome of Mortierella alpina, strain LL118, isolated from an aspen leaf litter sample.</title>
        <authorList>
            <person name="Yang S."/>
            <person name="Vinatzer B.A."/>
        </authorList>
    </citation>
    <scope>NUCLEOTIDE SEQUENCE</scope>
    <source>
        <strain evidence="8">LL118</strain>
    </source>
</reference>
<dbReference type="Gene3D" id="3.40.462.20">
    <property type="match status" value="1"/>
</dbReference>
<dbReference type="Pfam" id="PF08031">
    <property type="entry name" value="BBE"/>
    <property type="match status" value="1"/>
</dbReference>
<dbReference type="PROSITE" id="PS00862">
    <property type="entry name" value="OX2_COVAL_FAD"/>
    <property type="match status" value="1"/>
</dbReference>
<dbReference type="Pfam" id="PF01565">
    <property type="entry name" value="FAD_binding_4"/>
    <property type="match status" value="1"/>
</dbReference>
<dbReference type="InterPro" id="IPR006094">
    <property type="entry name" value="Oxid_FAD_bind_N"/>
</dbReference>
<keyword evidence="3" id="KW-0285">Flavoprotein</keyword>
<evidence type="ECO:0000313" key="9">
    <source>
        <dbReference type="Proteomes" id="UP000717515"/>
    </source>
</evidence>
<dbReference type="EMBL" id="JAIFTL010000322">
    <property type="protein sequence ID" value="KAG9320152.1"/>
    <property type="molecule type" value="Genomic_DNA"/>
</dbReference>
<dbReference type="Proteomes" id="UP000717515">
    <property type="component" value="Unassembled WGS sequence"/>
</dbReference>
<comment type="cofactor">
    <cofactor evidence="1">
        <name>FAD</name>
        <dbReference type="ChEBI" id="CHEBI:57692"/>
    </cofactor>
</comment>
<evidence type="ECO:0000259" key="7">
    <source>
        <dbReference type="PROSITE" id="PS51387"/>
    </source>
</evidence>
<feature type="signal peptide" evidence="6">
    <location>
        <begin position="1"/>
        <end position="28"/>
    </location>
</feature>
<dbReference type="InterPro" id="IPR016169">
    <property type="entry name" value="FAD-bd_PCMH_sub2"/>
</dbReference>
<dbReference type="SUPFAM" id="SSF56176">
    <property type="entry name" value="FAD-binding/transporter-associated domain-like"/>
    <property type="match status" value="1"/>
</dbReference>
<name>A0A9P8CUS7_MORAP</name>
<protein>
    <recommendedName>
        <fullName evidence="7">FAD-binding PCMH-type domain-containing protein</fullName>
    </recommendedName>
</protein>
<evidence type="ECO:0000256" key="6">
    <source>
        <dbReference type="SAM" id="SignalP"/>
    </source>
</evidence>
<dbReference type="AlphaFoldDB" id="A0A9P8CUS7"/>
<dbReference type="InterPro" id="IPR012951">
    <property type="entry name" value="BBE"/>
</dbReference>
<feature type="chain" id="PRO_5040277807" description="FAD-binding PCMH-type domain-containing protein" evidence="6">
    <location>
        <begin position="29"/>
        <end position="519"/>
    </location>
</feature>
<sequence>MHFSSLSTAVSSLLLLLLSSSTSSSSLAAQTTTPFLWDALTLAADLPTSQLLACLEPLGAKVLTSHDTKYTEERYVFDLRHTYLPQVIVMADSVSDVQTAVQCATANNVPVAPRSGGHSYEGYSLGGQDGSLVLDLGGLTSVTVKDGLAKIGAGVRLGKLYLELFNQGGYTLNAGTCPSVGIGGQALGGGFGLLGPKYGMLLDRITEMQMVNAQGELLTVSATCHPDLFYALRGAGGGSFGVVTEFTIRAIKPSRIVTSYSYNWNLEDYTAVLGAIAAFQTLVSADYIGVKMNAGPNGLRMSGLFEGTKEVQQRIMAPFFAKIPDPVRSDVREGRYIDAQLRFAGIPNVTRDINDLLLKVDPRTRKGKSLVYPRALEASTIALLGKWAAIIPDGARVTYLLIMLWGGAISKVPENATAFVHRDGHTVIEFMVDWTEDINAHPEKACEPCLKWMNDMYKEFLENFRAHYGPVRGYQNYIDREIPNWQEAYYGSALPRLKQIKRAVDPGNTFQFPQSIPLQ</sequence>
<dbReference type="InterPro" id="IPR016166">
    <property type="entry name" value="FAD-bd_PCMH"/>
</dbReference>
<feature type="domain" description="FAD-binding PCMH-type" evidence="7">
    <location>
        <begin position="81"/>
        <end position="253"/>
    </location>
</feature>
<accession>A0A9P8CUS7</accession>
<dbReference type="Gene3D" id="3.30.465.10">
    <property type="match status" value="1"/>
</dbReference>
<dbReference type="PROSITE" id="PS51387">
    <property type="entry name" value="FAD_PCMH"/>
    <property type="match status" value="1"/>
</dbReference>
<comment type="caution">
    <text evidence="8">The sequence shown here is derived from an EMBL/GenBank/DDBJ whole genome shotgun (WGS) entry which is preliminary data.</text>
</comment>
<evidence type="ECO:0000256" key="4">
    <source>
        <dbReference type="ARBA" id="ARBA00022827"/>
    </source>
</evidence>
<evidence type="ECO:0000256" key="1">
    <source>
        <dbReference type="ARBA" id="ARBA00001974"/>
    </source>
</evidence>
<keyword evidence="4" id="KW-0274">FAD</keyword>
<organism evidence="8 9">
    <name type="scientific">Mortierella alpina</name>
    <name type="common">Oleaginous fungus</name>
    <name type="synonym">Mortierella renispora</name>
    <dbReference type="NCBI Taxonomy" id="64518"/>
    <lineage>
        <taxon>Eukaryota</taxon>
        <taxon>Fungi</taxon>
        <taxon>Fungi incertae sedis</taxon>
        <taxon>Mucoromycota</taxon>
        <taxon>Mortierellomycotina</taxon>
        <taxon>Mortierellomycetes</taxon>
        <taxon>Mortierellales</taxon>
        <taxon>Mortierellaceae</taxon>
        <taxon>Mortierella</taxon>
    </lineage>
</organism>
<dbReference type="InterPro" id="IPR036318">
    <property type="entry name" value="FAD-bd_PCMH-like_sf"/>
</dbReference>
<dbReference type="GO" id="GO:0016491">
    <property type="term" value="F:oxidoreductase activity"/>
    <property type="evidence" value="ECO:0007669"/>
    <property type="project" value="UniProtKB-KW"/>
</dbReference>
<dbReference type="GO" id="GO:0071949">
    <property type="term" value="F:FAD binding"/>
    <property type="evidence" value="ECO:0007669"/>
    <property type="project" value="InterPro"/>
</dbReference>
<keyword evidence="5" id="KW-0560">Oxidoreductase</keyword>
<evidence type="ECO:0000256" key="5">
    <source>
        <dbReference type="ARBA" id="ARBA00023002"/>
    </source>
</evidence>
<dbReference type="PANTHER" id="PTHR42973">
    <property type="entry name" value="BINDING OXIDOREDUCTASE, PUTATIVE (AFU_ORTHOLOGUE AFUA_1G17690)-RELATED"/>
    <property type="match status" value="1"/>
</dbReference>
<proteinExistence type="inferred from homology"/>
<evidence type="ECO:0000256" key="3">
    <source>
        <dbReference type="ARBA" id="ARBA00022630"/>
    </source>
</evidence>
<dbReference type="InterPro" id="IPR050416">
    <property type="entry name" value="FAD-linked_Oxidoreductase"/>
</dbReference>